<gene>
    <name evidence="4" type="ORF">Thena_0810</name>
</gene>
<sequence>MISGDFLDNFINSTIFGVCIYQNDGKIVFANDRFSQIVGYDVNELVRMSFFDFFTEDEDYLKRFSKKSLNKDYFSKEFEYHYYKCKNGLVPVQTSTYQILYKGKSSELVIVLDKTREKSIEKLFYTLKQINQLIIREENEDILLKTICKILVNEVGFTLASVGFIDENSRRFRAKFIESKSKEQKMAFENLIIGIDPNVPYGRGSIAKAYNTKKVVVLSDVMKSKTLRYWHEYYKEFNTQSICSVPILKDNKVKYLFMIYDSMKLSESREVIELLEEVKNDISFALEKIEYQNSLVLLQKASEKTHEWFLVMDENGYILFVNEAALNISGFSKNELIGNDIKIFQSEFDRADFFENMLKILKKGSTFHSNMIGKRKNESLFYLDTMIFSVTTSDKKRKYVMLGKDISGNYFDNLTGLLNRISFYSEVDLFIKRSSPEKPISALIKINPLNFTIINQAFGFDKGNVILIQIAQRLKSFFGPDTTIAKLESDRFAVFIKNKKSEEEILDLSYELLDLLTKSYLVDNNQVISVSFNIGISIFPKDGENADQLINKALIALLDARQKGENCIGFFRNDLGQRAKEILILKSGLEDAISKKEFVLYYQPYVDKNFNIVGAESLLRWEKGSEVIFPMKFIPYLESTNMIIYVEEYVLDIALQIISRLNLKGIKIPLSVNFSYKTLSRENIIDILYMKIGKFNIDPDMLRIEIVERIFIENLEYTKNLIEKLSSIGIRFMLDDFGTGYSSLSYISKLKIDYLKIDISFIRNIFDEYTKRVVETIIFLSKKLNIKTIAEGVETIEQFEILRDIGCDYFQGFLFSKPLPEADFENFILINNKILPIDKTNP</sequence>
<feature type="domain" description="GGDEF" evidence="3">
    <location>
        <begin position="439"/>
        <end position="573"/>
    </location>
</feature>
<dbReference type="CDD" id="cd00130">
    <property type="entry name" value="PAS"/>
    <property type="match status" value="2"/>
</dbReference>
<dbReference type="PROSITE" id="PS50112">
    <property type="entry name" value="PAS"/>
    <property type="match status" value="2"/>
</dbReference>
<organism evidence="4 5">
    <name type="scientific">Thermodesulfobium narugense DSM 14796</name>
    <dbReference type="NCBI Taxonomy" id="747365"/>
    <lineage>
        <taxon>Bacteria</taxon>
        <taxon>Pseudomonadati</taxon>
        <taxon>Thermodesulfobiota</taxon>
        <taxon>Thermodesulfobiia</taxon>
        <taxon>Thermodesulfobiales</taxon>
        <taxon>Thermodesulfobiaceae</taxon>
        <taxon>Thermodesulfobium</taxon>
    </lineage>
</organism>
<evidence type="ECO:0000313" key="5">
    <source>
        <dbReference type="Proteomes" id="UP000011765"/>
    </source>
</evidence>
<feature type="domain" description="PAS" evidence="1">
    <location>
        <begin position="294"/>
        <end position="364"/>
    </location>
</feature>
<dbReference type="Gene3D" id="3.30.450.40">
    <property type="match status" value="1"/>
</dbReference>
<protein>
    <submittedName>
        <fullName evidence="4">Diguanylate cyclase/phosphodiesterase with PAS/PAC sensor(S)</fullName>
    </submittedName>
</protein>
<dbReference type="PANTHER" id="PTHR33121:SF71">
    <property type="entry name" value="OXYGEN SENSOR PROTEIN DOSP"/>
    <property type="match status" value="1"/>
</dbReference>
<dbReference type="InterPro" id="IPR003018">
    <property type="entry name" value="GAF"/>
</dbReference>
<dbReference type="Pfam" id="PF13426">
    <property type="entry name" value="PAS_9"/>
    <property type="match status" value="2"/>
</dbReference>
<dbReference type="InterPro" id="IPR035919">
    <property type="entry name" value="EAL_sf"/>
</dbReference>
<dbReference type="eggNOG" id="COG2203">
    <property type="taxonomic scope" value="Bacteria"/>
</dbReference>
<evidence type="ECO:0000259" key="1">
    <source>
        <dbReference type="PROSITE" id="PS50112"/>
    </source>
</evidence>
<dbReference type="STRING" id="747365.Thena_0810"/>
<dbReference type="InterPro" id="IPR035965">
    <property type="entry name" value="PAS-like_dom_sf"/>
</dbReference>
<dbReference type="InterPro" id="IPR001633">
    <property type="entry name" value="EAL_dom"/>
</dbReference>
<feature type="domain" description="PAS" evidence="1">
    <location>
        <begin position="3"/>
        <end position="72"/>
    </location>
</feature>
<dbReference type="HOGENOM" id="CLU_000445_70_34_9"/>
<dbReference type="SMART" id="SM00052">
    <property type="entry name" value="EAL"/>
    <property type="match status" value="1"/>
</dbReference>
<keyword evidence="5" id="KW-1185">Reference proteome</keyword>
<evidence type="ECO:0000259" key="2">
    <source>
        <dbReference type="PROSITE" id="PS50883"/>
    </source>
</evidence>
<dbReference type="Pfam" id="PF13185">
    <property type="entry name" value="GAF_2"/>
    <property type="match status" value="1"/>
</dbReference>
<dbReference type="EMBL" id="CP002690">
    <property type="protein sequence ID" value="AEE14443.1"/>
    <property type="molecule type" value="Genomic_DNA"/>
</dbReference>
<dbReference type="KEGG" id="tnr:Thena_0810"/>
<dbReference type="InterPro" id="IPR029016">
    <property type="entry name" value="GAF-like_dom_sf"/>
</dbReference>
<dbReference type="PROSITE" id="PS50883">
    <property type="entry name" value="EAL"/>
    <property type="match status" value="1"/>
</dbReference>
<dbReference type="CDD" id="cd01948">
    <property type="entry name" value="EAL"/>
    <property type="match status" value="1"/>
</dbReference>
<dbReference type="InterPro" id="IPR000160">
    <property type="entry name" value="GGDEF_dom"/>
</dbReference>
<dbReference type="PROSITE" id="PS50887">
    <property type="entry name" value="GGDEF"/>
    <property type="match status" value="1"/>
</dbReference>
<dbReference type="Pfam" id="PF00990">
    <property type="entry name" value="GGDEF"/>
    <property type="match status" value="1"/>
</dbReference>
<dbReference type="InterPro" id="IPR043128">
    <property type="entry name" value="Rev_trsase/Diguanyl_cyclase"/>
</dbReference>
<dbReference type="Gene3D" id="3.30.450.20">
    <property type="entry name" value="PAS domain"/>
    <property type="match status" value="2"/>
</dbReference>
<dbReference type="SUPFAM" id="SSF55785">
    <property type="entry name" value="PYP-like sensor domain (PAS domain)"/>
    <property type="match status" value="2"/>
</dbReference>
<dbReference type="PANTHER" id="PTHR33121">
    <property type="entry name" value="CYCLIC DI-GMP PHOSPHODIESTERASE PDEF"/>
    <property type="match status" value="1"/>
</dbReference>
<dbReference type="SMART" id="SM00091">
    <property type="entry name" value="PAS"/>
    <property type="match status" value="2"/>
</dbReference>
<dbReference type="SMART" id="SM00267">
    <property type="entry name" value="GGDEF"/>
    <property type="match status" value="1"/>
</dbReference>
<reference evidence="4 5" key="1">
    <citation type="submission" date="2011-04" db="EMBL/GenBank/DDBJ databases">
        <title>The complete genome of Thermodesulfobium narugense DSM 14796.</title>
        <authorList>
            <consortium name="US DOE Joint Genome Institute (JGI-PGF)"/>
            <person name="Lucas S."/>
            <person name="Han J."/>
            <person name="Lapidus A."/>
            <person name="Bruce D."/>
            <person name="Goodwin L."/>
            <person name="Pitluck S."/>
            <person name="Peters L."/>
            <person name="Kyrpides N."/>
            <person name="Mavromatis K."/>
            <person name="Pagani I."/>
            <person name="Ivanova N."/>
            <person name="Ovchinnikova G."/>
            <person name="Zhang X."/>
            <person name="Saunders L."/>
            <person name="Detter J.C."/>
            <person name="Tapia R."/>
            <person name="Han C."/>
            <person name="Land M."/>
            <person name="Hauser L."/>
            <person name="Markowitz V."/>
            <person name="Cheng J.-F."/>
            <person name="Hugenholtz P."/>
            <person name="Woyke T."/>
            <person name="Wu D."/>
            <person name="Spring S."/>
            <person name="Schroeder M."/>
            <person name="Brambilla E."/>
            <person name="Klenk H.-P."/>
            <person name="Eisen J.A."/>
        </authorList>
    </citation>
    <scope>NUCLEOTIDE SEQUENCE [LARGE SCALE GENOMIC DNA]</scope>
    <source>
        <strain evidence="4 5">DSM 14796</strain>
    </source>
</reference>
<dbReference type="InterPro" id="IPR000014">
    <property type="entry name" value="PAS"/>
</dbReference>
<dbReference type="Pfam" id="PF00563">
    <property type="entry name" value="EAL"/>
    <property type="match status" value="1"/>
</dbReference>
<name>M1E724_9BACT</name>
<dbReference type="SUPFAM" id="SSF141868">
    <property type="entry name" value="EAL domain-like"/>
    <property type="match status" value="1"/>
</dbReference>
<dbReference type="NCBIfam" id="TIGR00229">
    <property type="entry name" value="sensory_box"/>
    <property type="match status" value="2"/>
</dbReference>
<dbReference type="CDD" id="cd01949">
    <property type="entry name" value="GGDEF"/>
    <property type="match status" value="1"/>
</dbReference>
<dbReference type="OrthoDB" id="9762141at2"/>
<dbReference type="InterPro" id="IPR029787">
    <property type="entry name" value="Nucleotide_cyclase"/>
</dbReference>
<dbReference type="SUPFAM" id="SSF55073">
    <property type="entry name" value="Nucleotide cyclase"/>
    <property type="match status" value="1"/>
</dbReference>
<dbReference type="eggNOG" id="COG2200">
    <property type="taxonomic scope" value="Bacteria"/>
</dbReference>
<proteinExistence type="predicted"/>
<feature type="domain" description="EAL" evidence="2">
    <location>
        <begin position="582"/>
        <end position="832"/>
    </location>
</feature>
<dbReference type="Gene3D" id="3.20.20.450">
    <property type="entry name" value="EAL domain"/>
    <property type="match status" value="1"/>
</dbReference>
<dbReference type="NCBIfam" id="TIGR00254">
    <property type="entry name" value="GGDEF"/>
    <property type="match status" value="1"/>
</dbReference>
<dbReference type="GO" id="GO:0071111">
    <property type="term" value="F:cyclic-guanylate-specific phosphodiesterase activity"/>
    <property type="evidence" value="ECO:0007669"/>
    <property type="project" value="InterPro"/>
</dbReference>
<dbReference type="Gene3D" id="3.30.70.270">
    <property type="match status" value="1"/>
</dbReference>
<accession>M1E724</accession>
<dbReference type="Proteomes" id="UP000011765">
    <property type="component" value="Chromosome"/>
</dbReference>
<dbReference type="AlphaFoldDB" id="M1E724"/>
<dbReference type="InterPro" id="IPR050706">
    <property type="entry name" value="Cyclic-di-GMP_PDE-like"/>
</dbReference>
<dbReference type="SUPFAM" id="SSF55781">
    <property type="entry name" value="GAF domain-like"/>
    <property type="match status" value="1"/>
</dbReference>
<dbReference type="eggNOG" id="COG2199">
    <property type="taxonomic scope" value="Bacteria"/>
</dbReference>
<evidence type="ECO:0000313" key="4">
    <source>
        <dbReference type="EMBL" id="AEE14443.1"/>
    </source>
</evidence>
<evidence type="ECO:0000259" key="3">
    <source>
        <dbReference type="PROSITE" id="PS50887"/>
    </source>
</evidence>